<dbReference type="EMBL" id="JBJHZX010000054">
    <property type="protein sequence ID" value="MFL0198288.1"/>
    <property type="molecule type" value="Genomic_DNA"/>
</dbReference>
<evidence type="ECO:0000313" key="2">
    <source>
        <dbReference type="Proteomes" id="UP001623660"/>
    </source>
</evidence>
<reference evidence="1 2" key="1">
    <citation type="submission" date="2024-11" db="EMBL/GenBank/DDBJ databases">
        <authorList>
            <person name="Heng Y.C."/>
            <person name="Lim A.C.H."/>
            <person name="Lee J.K.Y."/>
            <person name="Kittelmann S."/>
        </authorList>
    </citation>
    <scope>NUCLEOTIDE SEQUENCE [LARGE SCALE GENOMIC DNA]</scope>
    <source>
        <strain evidence="1 2">WILCCON 0269</strain>
    </source>
</reference>
<accession>A0ABW8SRI3</accession>
<name>A0ABW8SRI3_9CLOT</name>
<comment type="caution">
    <text evidence="1">The sequence shown here is derived from an EMBL/GenBank/DDBJ whole genome shotgun (WGS) entry which is preliminary data.</text>
</comment>
<organism evidence="1 2">
    <name type="scientific">Candidatus Clostridium eludens</name>
    <dbReference type="NCBI Taxonomy" id="3381663"/>
    <lineage>
        <taxon>Bacteria</taxon>
        <taxon>Bacillati</taxon>
        <taxon>Bacillota</taxon>
        <taxon>Clostridia</taxon>
        <taxon>Eubacteriales</taxon>
        <taxon>Clostridiaceae</taxon>
        <taxon>Clostridium</taxon>
    </lineage>
</organism>
<sequence length="123" mass="14274">MDENKMFDLLEKIYSEVQSHSKRLDGLDQKFDSLESEVKKNSITLEGVQSDIKTMAEVQKSHMQQNEKAHRDIVKPLSEKVDVIELAVKDISKDTKELKEKFEKVEKVTIQNTYDVAYLKSIK</sequence>
<dbReference type="Proteomes" id="UP001623660">
    <property type="component" value="Unassembled WGS sequence"/>
</dbReference>
<gene>
    <name evidence="1" type="ORF">ACJDU8_22385</name>
</gene>
<dbReference type="RefSeq" id="WP_406794398.1">
    <property type="nucleotide sequence ID" value="NZ_JBJHZX010000054.1"/>
</dbReference>
<proteinExistence type="predicted"/>
<protein>
    <submittedName>
        <fullName evidence="1">Uncharacterized protein</fullName>
    </submittedName>
</protein>
<evidence type="ECO:0000313" key="1">
    <source>
        <dbReference type="EMBL" id="MFL0198288.1"/>
    </source>
</evidence>
<keyword evidence="2" id="KW-1185">Reference proteome</keyword>